<keyword evidence="1" id="KW-0732">Signal</keyword>
<dbReference type="RefSeq" id="WP_401382657.1">
    <property type="nucleotide sequence ID" value="NZ_JBIUWZ010000029.1"/>
</dbReference>
<feature type="chain" id="PRO_5045105661" evidence="1">
    <location>
        <begin position="31"/>
        <end position="302"/>
    </location>
</feature>
<dbReference type="EMBL" id="JBIUWZ010000029">
    <property type="protein sequence ID" value="MFJ2680154.1"/>
    <property type="molecule type" value="Genomic_DNA"/>
</dbReference>
<dbReference type="InterPro" id="IPR036937">
    <property type="entry name" value="Adhesion_dom_fimbrial_sf"/>
</dbReference>
<dbReference type="Gene3D" id="2.60.40.1090">
    <property type="entry name" value="Fimbrial-type adhesion domain"/>
    <property type="match status" value="1"/>
</dbReference>
<feature type="signal peptide" evidence="1">
    <location>
        <begin position="1"/>
        <end position="30"/>
    </location>
</feature>
<evidence type="ECO:0000313" key="2">
    <source>
        <dbReference type="EMBL" id="MFJ2680154.1"/>
    </source>
</evidence>
<dbReference type="Proteomes" id="UP001617213">
    <property type="component" value="Unassembled WGS sequence"/>
</dbReference>
<dbReference type="SUPFAM" id="SSF49401">
    <property type="entry name" value="Bacterial adhesins"/>
    <property type="match status" value="1"/>
</dbReference>
<keyword evidence="3" id="KW-1185">Reference proteome</keyword>
<accession>A0ABW8E6C7</accession>
<dbReference type="InterPro" id="IPR008966">
    <property type="entry name" value="Adhesion_dom_sf"/>
</dbReference>
<evidence type="ECO:0000313" key="3">
    <source>
        <dbReference type="Proteomes" id="UP001617213"/>
    </source>
</evidence>
<comment type="caution">
    <text evidence="2">The sequence shown here is derived from an EMBL/GenBank/DDBJ whole genome shotgun (WGS) entry which is preliminary data.</text>
</comment>
<sequence length="302" mass="31679">MNLKNHLAACWSKCLTLLVLGWMLPLDAQALIGGSWDCNVSGSNMSGYTFAAGAEMSVPFSGTCTAKRTFPNGAYPTLQITNSGGSNPATLYGIDYYNNTYMSQLPLGNYGSSCLGGKCGRIAVGGKVSYTYYIGGTAPSTPGRRVAEVKLGVTSIGYPNYAEWIHPITFVYNVAAVSCSLSSPSAVNLKFGTISSAILSAVSQSTSVSLNCPSSMRANVTLTPSQSVVNANTGVSRTTLAGLNMQAIWTDSGNPVVFTSPRAMLLRAGSNSVNLSFKPQLEAGKSPAGAFQSQYTLNINYQ</sequence>
<reference evidence="2 3" key="1">
    <citation type="submission" date="2024-10" db="EMBL/GenBank/DDBJ databases">
        <title>The Natural Products Discovery Center: Release of the First 8490 Sequenced Strains for Exploring Actinobacteria Biosynthetic Diversity.</title>
        <authorList>
            <person name="Kalkreuter E."/>
            <person name="Kautsar S.A."/>
            <person name="Yang D."/>
            <person name="Bader C.D."/>
            <person name="Teijaro C.N."/>
            <person name="Fluegel L."/>
            <person name="Davis C.M."/>
            <person name="Simpson J.R."/>
            <person name="Lauterbach L."/>
            <person name="Steele A.D."/>
            <person name="Gui C."/>
            <person name="Meng S."/>
            <person name="Li G."/>
            <person name="Viehrig K."/>
            <person name="Ye F."/>
            <person name="Su P."/>
            <person name="Kiefer A.F."/>
            <person name="Nichols A."/>
            <person name="Cepeda A.J."/>
            <person name="Yan W."/>
            <person name="Fan B."/>
            <person name="Jiang Y."/>
            <person name="Adhikari A."/>
            <person name="Zheng C.-J."/>
            <person name="Schuster L."/>
            <person name="Cowan T.M."/>
            <person name="Smanski M.J."/>
            <person name="Chevrette M.G."/>
            <person name="De Carvalho L.P.S."/>
            <person name="Shen B."/>
        </authorList>
    </citation>
    <scope>NUCLEOTIDE SEQUENCE [LARGE SCALE GENOMIC DNA]</scope>
    <source>
        <strain evidence="2 3">NPDC087581</strain>
    </source>
</reference>
<proteinExistence type="predicted"/>
<gene>
    <name evidence="2" type="ORF">ACIOWJ_18955</name>
</gene>
<protein>
    <submittedName>
        <fullName evidence="2">Fimbrial protein</fullName>
    </submittedName>
</protein>
<evidence type="ECO:0000256" key="1">
    <source>
        <dbReference type="SAM" id="SignalP"/>
    </source>
</evidence>
<organism evidence="2 3">
    <name type="scientific">Pseudomonas sivasensis</name>
    <dbReference type="NCBI Taxonomy" id="1880678"/>
    <lineage>
        <taxon>Bacteria</taxon>
        <taxon>Pseudomonadati</taxon>
        <taxon>Pseudomonadota</taxon>
        <taxon>Gammaproteobacteria</taxon>
        <taxon>Pseudomonadales</taxon>
        <taxon>Pseudomonadaceae</taxon>
        <taxon>Pseudomonas</taxon>
    </lineage>
</organism>
<name>A0ABW8E6C7_9PSED</name>